<dbReference type="EMBL" id="AJWY01008467">
    <property type="protein sequence ID" value="EKC61130.1"/>
    <property type="molecule type" value="Genomic_DNA"/>
</dbReference>
<dbReference type="AlphaFoldDB" id="K1T4J7"/>
<dbReference type="PANTHER" id="PTHR10344">
    <property type="entry name" value="THYMIDYLATE KINASE"/>
    <property type="match status" value="1"/>
</dbReference>
<organism evidence="5">
    <name type="scientific">human gut metagenome</name>
    <dbReference type="NCBI Taxonomy" id="408170"/>
    <lineage>
        <taxon>unclassified sequences</taxon>
        <taxon>metagenomes</taxon>
        <taxon>organismal metagenomes</taxon>
    </lineage>
</organism>
<dbReference type="InterPro" id="IPR039430">
    <property type="entry name" value="Thymidylate_kin-like_dom"/>
</dbReference>
<dbReference type="InterPro" id="IPR027417">
    <property type="entry name" value="P-loop_NTPase"/>
</dbReference>
<dbReference type="SUPFAM" id="SSF52540">
    <property type="entry name" value="P-loop containing nucleoside triphosphate hydrolases"/>
    <property type="match status" value="1"/>
</dbReference>
<dbReference type="GO" id="GO:0004798">
    <property type="term" value="F:dTMP kinase activity"/>
    <property type="evidence" value="ECO:0007669"/>
    <property type="project" value="TreeGrafter"/>
</dbReference>
<dbReference type="Pfam" id="PF02223">
    <property type="entry name" value="Thymidylate_kin"/>
    <property type="match status" value="1"/>
</dbReference>
<evidence type="ECO:0000256" key="3">
    <source>
        <dbReference type="ARBA" id="ARBA00022840"/>
    </source>
</evidence>
<sequence length="199" mass="22449">MPGKLIVIEGLDGSGKSTQTELLTKKKLAALSVDTKRIKLPDYDDPSSTLVRMYLGGEFGNDPSCVNVYAASSFYAVDRYASYSRHWKEDYLSGKVILADRYTSSNAVHQAVKLPQSEWDDYIKWLCDYEYEKLAVPKPDRIIYLDMPVDVSQRLMTKRYGGDEVKKDVHEANVEYLRRCAKAAAFAAEKMGLGDRGLL</sequence>
<evidence type="ECO:0000259" key="4">
    <source>
        <dbReference type="Pfam" id="PF02223"/>
    </source>
</evidence>
<comment type="similarity">
    <text evidence="1">Belongs to the thymidylate kinase family.</text>
</comment>
<comment type="caution">
    <text evidence="5">The sequence shown here is derived from an EMBL/GenBank/DDBJ whole genome shotgun (WGS) entry which is preliminary data.</text>
</comment>
<protein>
    <submittedName>
        <fullName evidence="5">Thymidylate kinase</fullName>
    </submittedName>
</protein>
<evidence type="ECO:0000256" key="1">
    <source>
        <dbReference type="ARBA" id="ARBA00009776"/>
    </source>
</evidence>
<keyword evidence="5" id="KW-0808">Transferase</keyword>
<accession>K1T4J7</accession>
<feature type="domain" description="Thymidylate kinase-like" evidence="4">
    <location>
        <begin position="8"/>
        <end position="179"/>
    </location>
</feature>
<keyword evidence="2" id="KW-0547">Nucleotide-binding</keyword>
<dbReference type="GO" id="GO:0005524">
    <property type="term" value="F:ATP binding"/>
    <property type="evidence" value="ECO:0007669"/>
    <property type="project" value="UniProtKB-KW"/>
</dbReference>
<proteinExistence type="inferred from homology"/>
<keyword evidence="5" id="KW-0418">Kinase</keyword>
<dbReference type="Gene3D" id="3.40.50.300">
    <property type="entry name" value="P-loop containing nucleotide triphosphate hydrolases"/>
    <property type="match status" value="1"/>
</dbReference>
<dbReference type="GO" id="GO:0006233">
    <property type="term" value="P:dTDP biosynthetic process"/>
    <property type="evidence" value="ECO:0007669"/>
    <property type="project" value="TreeGrafter"/>
</dbReference>
<evidence type="ECO:0000313" key="5">
    <source>
        <dbReference type="EMBL" id="EKC61130.1"/>
    </source>
</evidence>
<keyword evidence="3" id="KW-0067">ATP-binding</keyword>
<reference evidence="5" key="1">
    <citation type="journal article" date="2013" name="Environ. Microbiol.">
        <title>Microbiota from the distal guts of lean and obese adolescents exhibit partial functional redundancy besides clear differences in community structure.</title>
        <authorList>
            <person name="Ferrer M."/>
            <person name="Ruiz A."/>
            <person name="Lanza F."/>
            <person name="Haange S.B."/>
            <person name="Oberbach A."/>
            <person name="Till H."/>
            <person name="Bargiela R."/>
            <person name="Campoy C."/>
            <person name="Segura M.T."/>
            <person name="Richter M."/>
            <person name="von Bergen M."/>
            <person name="Seifert J."/>
            <person name="Suarez A."/>
        </authorList>
    </citation>
    <scope>NUCLEOTIDE SEQUENCE</scope>
</reference>
<feature type="non-terminal residue" evidence="5">
    <location>
        <position position="199"/>
    </location>
</feature>
<dbReference type="PANTHER" id="PTHR10344:SF4">
    <property type="entry name" value="UMP-CMP KINASE 2, MITOCHONDRIAL"/>
    <property type="match status" value="1"/>
</dbReference>
<dbReference type="GO" id="GO:0005829">
    <property type="term" value="C:cytosol"/>
    <property type="evidence" value="ECO:0007669"/>
    <property type="project" value="TreeGrafter"/>
</dbReference>
<dbReference type="GO" id="GO:0006227">
    <property type="term" value="P:dUDP biosynthetic process"/>
    <property type="evidence" value="ECO:0007669"/>
    <property type="project" value="TreeGrafter"/>
</dbReference>
<name>K1T4J7_9ZZZZ</name>
<evidence type="ECO:0000256" key="2">
    <source>
        <dbReference type="ARBA" id="ARBA00022741"/>
    </source>
</evidence>
<gene>
    <name evidence="5" type="ORF">LEA_12506</name>
</gene>
<dbReference type="GO" id="GO:0006235">
    <property type="term" value="P:dTTP biosynthetic process"/>
    <property type="evidence" value="ECO:0007669"/>
    <property type="project" value="TreeGrafter"/>
</dbReference>